<dbReference type="Proteomes" id="UP001595956">
    <property type="component" value="Unassembled WGS sequence"/>
</dbReference>
<reference evidence="3" key="1">
    <citation type="journal article" date="2019" name="Int. J. Syst. Evol. Microbiol.">
        <title>The Global Catalogue of Microorganisms (GCM) 10K type strain sequencing project: providing services to taxonomists for standard genome sequencing and annotation.</title>
        <authorList>
            <consortium name="The Broad Institute Genomics Platform"/>
            <consortium name="The Broad Institute Genome Sequencing Center for Infectious Disease"/>
            <person name="Wu L."/>
            <person name="Ma J."/>
        </authorList>
    </citation>
    <scope>NUCLEOTIDE SEQUENCE [LARGE SCALE GENOMIC DNA]</scope>
    <source>
        <strain evidence="3">KACC 13778</strain>
    </source>
</reference>
<evidence type="ECO:0000313" key="2">
    <source>
        <dbReference type="EMBL" id="MFC5495237.1"/>
    </source>
</evidence>
<proteinExistence type="predicted"/>
<evidence type="ECO:0000313" key="3">
    <source>
        <dbReference type="Proteomes" id="UP001595956"/>
    </source>
</evidence>
<organism evidence="2 3">
    <name type="scientific">Nocardioides caricicola</name>
    <dbReference type="NCBI Taxonomy" id="634770"/>
    <lineage>
        <taxon>Bacteria</taxon>
        <taxon>Bacillati</taxon>
        <taxon>Actinomycetota</taxon>
        <taxon>Actinomycetes</taxon>
        <taxon>Propionibacteriales</taxon>
        <taxon>Nocardioidaceae</taxon>
        <taxon>Nocardioides</taxon>
    </lineage>
</organism>
<dbReference type="RefSeq" id="WP_345173542.1">
    <property type="nucleotide sequence ID" value="NZ_BAABFQ010000005.1"/>
</dbReference>
<name>A0ABW0N5L2_9ACTN</name>
<dbReference type="InterPro" id="IPR002575">
    <property type="entry name" value="Aminoglycoside_PTrfase"/>
</dbReference>
<evidence type="ECO:0000259" key="1">
    <source>
        <dbReference type="Pfam" id="PF01636"/>
    </source>
</evidence>
<feature type="domain" description="Aminoglycoside phosphotransferase" evidence="1">
    <location>
        <begin position="68"/>
        <end position="262"/>
    </location>
</feature>
<keyword evidence="3" id="KW-1185">Reference proteome</keyword>
<accession>A0ABW0N5L2</accession>
<dbReference type="InterPro" id="IPR011009">
    <property type="entry name" value="Kinase-like_dom_sf"/>
</dbReference>
<dbReference type="Pfam" id="PF01636">
    <property type="entry name" value="APH"/>
    <property type="match status" value="1"/>
</dbReference>
<protein>
    <submittedName>
        <fullName evidence="2">Phosphotransferase family protein</fullName>
    </submittedName>
</protein>
<sequence>MTAAVPIPTTIPHGRTARRLEWPHLPPQIRAAIERRCGSPVSAAASQGAGFTPGFASVLTCEDGSRHFVKAASLKAQRAFAEAYREEAAKLATLPEGAPAPRLLWTHDADDWMVLATEYVEATQPRRPWRAADLDRAVAMTTAMAEVLTPAPATLELPTFAEEYGDWPAFWDRLRADPPALPALEEHLDEAAALAGRFAEVTAGSTVVHMDIRDDNILLAADGRVLLCDWNFPVAGAAWLDTAFLMIGPRGDGHDVDALLAASPLTRDLPAESLDVVIALVTGYFLYSATQPVPPTSPHVRDAQRWQGEVCWTWLAERRGWA</sequence>
<gene>
    <name evidence="2" type="ORF">ACFPKY_19150</name>
</gene>
<dbReference type="Gene3D" id="3.30.200.20">
    <property type="entry name" value="Phosphorylase Kinase, domain 1"/>
    <property type="match status" value="1"/>
</dbReference>
<dbReference type="EMBL" id="JBHSMD010000006">
    <property type="protein sequence ID" value="MFC5495237.1"/>
    <property type="molecule type" value="Genomic_DNA"/>
</dbReference>
<dbReference type="SUPFAM" id="SSF56112">
    <property type="entry name" value="Protein kinase-like (PK-like)"/>
    <property type="match status" value="1"/>
</dbReference>
<comment type="caution">
    <text evidence="2">The sequence shown here is derived from an EMBL/GenBank/DDBJ whole genome shotgun (WGS) entry which is preliminary data.</text>
</comment>